<feature type="active site" description="Proton donor/acceptor" evidence="6">
    <location>
        <position position="582"/>
    </location>
</feature>
<dbReference type="InterPro" id="IPR025650">
    <property type="entry name" value="Alkyl-DHAP_Synthase"/>
</dbReference>
<evidence type="ECO:0000256" key="8">
    <source>
        <dbReference type="PIRSR" id="PIRSR625650-3"/>
    </source>
</evidence>
<dbReference type="EnsemblProtists" id="PYU1_T013787">
    <property type="protein sequence ID" value="PYU1_T013787"/>
    <property type="gene ID" value="PYU1_G013758"/>
</dbReference>
<keyword evidence="10" id="KW-0443">Lipid metabolism</keyword>
<evidence type="ECO:0000313" key="13">
    <source>
        <dbReference type="Proteomes" id="UP000019132"/>
    </source>
</evidence>
<evidence type="ECO:0000313" key="12">
    <source>
        <dbReference type="EnsemblProtists" id="PYU1_T013787"/>
    </source>
</evidence>
<evidence type="ECO:0000256" key="5">
    <source>
        <dbReference type="ARBA" id="ARBA00022827"/>
    </source>
</evidence>
<dbReference type="Pfam" id="PF02913">
    <property type="entry name" value="FAD-oxidase_C"/>
    <property type="match status" value="1"/>
</dbReference>
<dbReference type="SUPFAM" id="SSF55103">
    <property type="entry name" value="FAD-linked oxidases, C-terminal domain"/>
    <property type="match status" value="1"/>
</dbReference>
<dbReference type="UniPathway" id="UPA00781"/>
<evidence type="ECO:0000256" key="3">
    <source>
        <dbReference type="ARBA" id="ARBA00012385"/>
    </source>
</evidence>
<reference evidence="13" key="2">
    <citation type="submission" date="2010-04" db="EMBL/GenBank/DDBJ databases">
        <authorList>
            <person name="Buell R."/>
            <person name="Hamilton J."/>
            <person name="Hostetler J."/>
        </authorList>
    </citation>
    <scope>NUCLEOTIDE SEQUENCE [LARGE SCALE GENOMIC DNA]</scope>
    <source>
        <strain evidence="13">DAOM:BR144</strain>
    </source>
</reference>
<feature type="binding site" evidence="7">
    <location>
        <position position="519"/>
    </location>
    <ligand>
        <name>substrate</name>
    </ligand>
</feature>
<dbReference type="InterPro" id="IPR016164">
    <property type="entry name" value="FAD-linked_Oxase-like_C"/>
</dbReference>
<dbReference type="EMBL" id="GL376614">
    <property type="status" value="NOT_ANNOTATED_CDS"/>
    <property type="molecule type" value="Genomic_DNA"/>
</dbReference>
<dbReference type="InterPro" id="IPR004113">
    <property type="entry name" value="FAD-bd_oxidored_4_C"/>
</dbReference>
<dbReference type="Gene3D" id="3.30.43.10">
    <property type="entry name" value="Uridine Diphospho-n-acetylenolpyruvylglucosamine Reductase, domain 2"/>
    <property type="match status" value="1"/>
</dbReference>
<organism evidence="12 13">
    <name type="scientific">Globisporangium ultimum (strain ATCC 200006 / CBS 805.95 / DAOM BR144)</name>
    <name type="common">Pythium ultimum</name>
    <dbReference type="NCBI Taxonomy" id="431595"/>
    <lineage>
        <taxon>Eukaryota</taxon>
        <taxon>Sar</taxon>
        <taxon>Stramenopiles</taxon>
        <taxon>Oomycota</taxon>
        <taxon>Peronosporomycetes</taxon>
        <taxon>Pythiales</taxon>
        <taxon>Pythiaceae</taxon>
        <taxon>Globisporangium</taxon>
    </lineage>
</organism>
<dbReference type="PROSITE" id="PS51387">
    <property type="entry name" value="FAD_PCMH"/>
    <property type="match status" value="1"/>
</dbReference>
<feature type="domain" description="FAD-binding PCMH-type" evidence="11">
    <location>
        <begin position="201"/>
        <end position="385"/>
    </location>
</feature>
<comment type="function">
    <text evidence="10">Catalyzes the exchange of an acyl for a long-chain alkyl group and the formation of the ether bond in the biosynthesis of ether phospholipids.</text>
</comment>
<reference evidence="13" key="1">
    <citation type="journal article" date="2010" name="Genome Biol.">
        <title>Genome sequence of the necrotrophic plant pathogen Pythium ultimum reveals original pathogenicity mechanisms and effector repertoire.</title>
        <authorList>
            <person name="Levesque C.A."/>
            <person name="Brouwer H."/>
            <person name="Cano L."/>
            <person name="Hamilton J.P."/>
            <person name="Holt C."/>
            <person name="Huitema E."/>
            <person name="Raffaele S."/>
            <person name="Robideau G.P."/>
            <person name="Thines M."/>
            <person name="Win J."/>
            <person name="Zerillo M.M."/>
            <person name="Beakes G.W."/>
            <person name="Boore J.L."/>
            <person name="Busam D."/>
            <person name="Dumas B."/>
            <person name="Ferriera S."/>
            <person name="Fuerstenberg S.I."/>
            <person name="Gachon C.M."/>
            <person name="Gaulin E."/>
            <person name="Govers F."/>
            <person name="Grenville-Briggs L."/>
            <person name="Horner N."/>
            <person name="Hostetler J."/>
            <person name="Jiang R.H."/>
            <person name="Johnson J."/>
            <person name="Krajaejun T."/>
            <person name="Lin H."/>
            <person name="Meijer H.J."/>
            <person name="Moore B."/>
            <person name="Morris P."/>
            <person name="Phuntmart V."/>
            <person name="Puiu D."/>
            <person name="Shetty J."/>
            <person name="Stajich J.E."/>
            <person name="Tripathy S."/>
            <person name="Wawra S."/>
            <person name="van West P."/>
            <person name="Whitty B.R."/>
            <person name="Coutinho P.M."/>
            <person name="Henrissat B."/>
            <person name="Martin F."/>
            <person name="Thomas P.D."/>
            <person name="Tyler B.M."/>
            <person name="De Vries R.P."/>
            <person name="Kamoun S."/>
            <person name="Yandell M."/>
            <person name="Tisserat N."/>
            <person name="Buell C.R."/>
        </authorList>
    </citation>
    <scope>NUCLEOTIDE SEQUENCE</scope>
    <source>
        <strain evidence="13">DAOM:BR144</strain>
    </source>
</reference>
<dbReference type="AlphaFoldDB" id="K3X988"/>
<keyword evidence="4 10" id="KW-0285">Flavoprotein</keyword>
<dbReference type="PANTHER" id="PTHR46568:SF1">
    <property type="entry name" value="ALKYLDIHYDROXYACETONEPHOSPHATE SYNTHASE, PEROXISOMAL"/>
    <property type="match status" value="1"/>
</dbReference>
<dbReference type="Gene3D" id="3.30.70.3450">
    <property type="match status" value="1"/>
</dbReference>
<dbReference type="InterPro" id="IPR016166">
    <property type="entry name" value="FAD-bd_PCMH"/>
</dbReference>
<dbReference type="STRING" id="431595.K3X988"/>
<accession>K3X988</accession>
<keyword evidence="5 8" id="KW-0274">FAD</keyword>
<feature type="site" description="Important for enzyme activity" evidence="9">
    <location>
        <position position="420"/>
    </location>
</feature>
<evidence type="ECO:0000256" key="10">
    <source>
        <dbReference type="RuleBase" id="RU363113"/>
    </source>
</evidence>
<comment type="subcellular location">
    <subcellularLocation>
        <location evidence="10">Peroxisome</location>
    </subcellularLocation>
</comment>
<dbReference type="InterPro" id="IPR036318">
    <property type="entry name" value="FAD-bd_PCMH-like_sf"/>
</dbReference>
<proteinExistence type="inferred from homology"/>
<feature type="binding site" evidence="8">
    <location>
        <begin position="317"/>
        <end position="320"/>
    </location>
    <ligand>
        <name>FAD</name>
        <dbReference type="ChEBI" id="CHEBI:57692"/>
    </ligand>
</feature>
<comment type="cofactor">
    <cofactor evidence="8 10">
        <name>FAD</name>
        <dbReference type="ChEBI" id="CHEBI:57692"/>
    </cofactor>
</comment>
<dbReference type="eggNOG" id="KOG1233">
    <property type="taxonomic scope" value="Eukaryota"/>
</dbReference>
<dbReference type="OMA" id="GTISHQH"/>
<name>K3X988_GLOUD</name>
<evidence type="ECO:0000256" key="1">
    <source>
        <dbReference type="ARBA" id="ARBA00004670"/>
    </source>
</evidence>
<dbReference type="GO" id="GO:0005777">
    <property type="term" value="C:peroxisome"/>
    <property type="evidence" value="ECO:0007669"/>
    <property type="project" value="UniProtKB-SubCell"/>
</dbReference>
<comment type="catalytic activity">
    <reaction evidence="10">
        <text>a long chain fatty alcohol + a 1-acylglycerone 3-phosphate = a 1-O-alkylglycerone 3-phosphate + a long-chain fatty acid + H(+)</text>
        <dbReference type="Rhea" id="RHEA:36171"/>
        <dbReference type="ChEBI" id="CHEBI:15378"/>
        <dbReference type="ChEBI" id="CHEBI:17135"/>
        <dbReference type="ChEBI" id="CHEBI:57534"/>
        <dbReference type="ChEBI" id="CHEBI:57560"/>
        <dbReference type="ChEBI" id="CHEBI:73315"/>
        <dbReference type="EC" id="2.5.1.26"/>
    </reaction>
</comment>
<keyword evidence="10" id="KW-0576">Peroxisome</keyword>
<evidence type="ECO:0000256" key="4">
    <source>
        <dbReference type="ARBA" id="ARBA00022630"/>
    </source>
</evidence>
<evidence type="ECO:0000256" key="2">
    <source>
        <dbReference type="ARBA" id="ARBA00008000"/>
    </source>
</evidence>
<keyword evidence="13" id="KW-1185">Reference proteome</keyword>
<evidence type="ECO:0000259" key="11">
    <source>
        <dbReference type="PROSITE" id="PS51387"/>
    </source>
</evidence>
<dbReference type="Proteomes" id="UP000019132">
    <property type="component" value="Unassembled WGS sequence"/>
</dbReference>
<feature type="binding site" evidence="8">
    <location>
        <begin position="304"/>
        <end position="310"/>
    </location>
    <ligand>
        <name>FAD</name>
        <dbReference type="ChEBI" id="CHEBI:57692"/>
    </ligand>
</feature>
<comment type="pathway">
    <text evidence="1 10">Glycerolipid metabolism; ether lipid biosynthesis.</text>
</comment>
<dbReference type="InterPro" id="IPR016169">
    <property type="entry name" value="FAD-bd_PCMH_sub2"/>
</dbReference>
<sequence>MTHTITQSPPAAAAEAAPAPSSVARMRSILSHISTDRLASSSQADADAALSVSWAVKGTAAPLDPATRWNGWGYSDTKLFINDRRVIELSGERYDEVFASAKDRTLPELLPWATKVIGIDPDKMSPATNIDVNQLRVISAPVEENPKLQQRLTAFLNTLRQRDVNDIGAPMRTSTTLEERMRHGHGQTCEEIYRLRHLNEIERIPDAVVWPQSHAQVEQLVREAIAQSAHICLIPHGGGTNVSNALDCNPNERRAIVSVDLRDMRAILHVDKENMLVCVEAGITGLDLHERLRHKGLTLGHEPDSWEFSTLGGWVATRASGMKKNVYGNIEDLVVNVKTVTAQGTMQRSANVPRASMGPDTTQLLLGSEGILGIFTEVTLRVRAFPKVQLYDSLVFPDFEHGMAAMHDVLREKTVPASIRLLDNTQFQMGQALKTSSGSGHNFTNGVLEFAKKTYVTKIRGFEVSQMCAATVLMEGTQEEVERQKAAIHAIAKRHAGLVGGAESGKRGYFFTYIIAYLRDFALDYYFMSESFETAIPWSNVQQLCTDIKLAINTTAVQRKVTIPPLIACRVTQLYETGVCVYVYYGLYYYGVKDALSLFKQIEHAAIGAIVANGGSLSHHHGIGKHRRPFLPSAISQPGIAAIQGIKTALDPTNVFAAGNILEPAASSSESSVAPSQDL</sequence>
<dbReference type="EC" id="2.5.1.26" evidence="3 10"/>
<keyword evidence="10" id="KW-0444">Lipid biosynthesis</keyword>
<comment type="subunit">
    <text evidence="10">Homodimer.</text>
</comment>
<dbReference type="SUPFAM" id="SSF56176">
    <property type="entry name" value="FAD-binding/transporter-associated domain-like"/>
    <property type="match status" value="1"/>
</dbReference>
<protein>
    <recommendedName>
        <fullName evidence="3 10">Alkylglycerone-phosphate synthase</fullName>
        <shortName evidence="10">Alkyl-DHAP synthase</shortName>
        <ecNumber evidence="3 10">2.5.1.26</ecNumber>
    </recommendedName>
</protein>
<comment type="similarity">
    <text evidence="2 10">Belongs to the FAD-binding oxidoreductase/transferase type 4 family.</text>
</comment>
<dbReference type="Pfam" id="PF01565">
    <property type="entry name" value="FAD_binding_4"/>
    <property type="match status" value="1"/>
</dbReference>
<dbReference type="InterPro" id="IPR016167">
    <property type="entry name" value="FAD-bd_PCMH_sub1"/>
</dbReference>
<dbReference type="GO" id="GO:0008609">
    <property type="term" value="F:alkylglycerone-phosphate synthase activity"/>
    <property type="evidence" value="ECO:0007669"/>
    <property type="project" value="UniProtKB-EC"/>
</dbReference>
<dbReference type="HOGENOM" id="CLU_017779_2_2_1"/>
<evidence type="ECO:0000256" key="6">
    <source>
        <dbReference type="PIRSR" id="PIRSR625650-1"/>
    </source>
</evidence>
<dbReference type="PANTHER" id="PTHR46568">
    <property type="entry name" value="ALKYLDIHYDROXYACETONEPHOSPHATE SYNTHASE, PEROXISOMAL"/>
    <property type="match status" value="1"/>
</dbReference>
<dbReference type="VEuPathDB" id="FungiDB:PYU1_G013758"/>
<dbReference type="Gene3D" id="1.10.45.10">
    <property type="entry name" value="Vanillyl-alcohol Oxidase, Chain A, domain 4"/>
    <property type="match status" value="1"/>
</dbReference>
<dbReference type="GO" id="GO:0008611">
    <property type="term" value="P:ether lipid biosynthetic process"/>
    <property type="evidence" value="ECO:0007669"/>
    <property type="project" value="UniProtKB-UniPathway"/>
</dbReference>
<evidence type="ECO:0000256" key="7">
    <source>
        <dbReference type="PIRSR" id="PIRSR625650-2"/>
    </source>
</evidence>
<keyword evidence="10" id="KW-0808">Transferase</keyword>
<dbReference type="InterPro" id="IPR006094">
    <property type="entry name" value="Oxid_FAD_bind_N"/>
</dbReference>
<dbReference type="Gene3D" id="3.30.465.10">
    <property type="match status" value="1"/>
</dbReference>
<evidence type="ECO:0000256" key="9">
    <source>
        <dbReference type="PIRSR" id="PIRSR625650-4"/>
    </source>
</evidence>
<dbReference type="InParanoid" id="K3X988"/>
<dbReference type="InterPro" id="IPR016171">
    <property type="entry name" value="Vanillyl_alc_oxidase_C-sub2"/>
</dbReference>
<reference evidence="12" key="3">
    <citation type="submission" date="2015-02" db="UniProtKB">
        <authorList>
            <consortium name="EnsemblProtists"/>
        </authorList>
    </citation>
    <scope>IDENTIFICATION</scope>
    <source>
        <strain evidence="12">DAOM BR144</strain>
    </source>
</reference>
<dbReference type="Gene3D" id="3.30.300.330">
    <property type="match status" value="1"/>
</dbReference>
<dbReference type="GO" id="GO:0071949">
    <property type="term" value="F:FAD binding"/>
    <property type="evidence" value="ECO:0007669"/>
    <property type="project" value="InterPro"/>
</dbReference>